<dbReference type="PANTHER" id="PTHR45947:SF3">
    <property type="entry name" value="SULFOQUINOVOSYL TRANSFERASE SQD2"/>
    <property type="match status" value="1"/>
</dbReference>
<keyword evidence="3" id="KW-0808">Transferase</keyword>
<accession>A0A172U0S2</accession>
<dbReference type="AlphaFoldDB" id="A0A172U0S2"/>
<reference evidence="3 4" key="2">
    <citation type="journal article" date="2016" name="Int. J. Syst. Evol. Microbiol.">
        <title>Flavisolibacter tropicus sp. nov., isolated from tropical soil.</title>
        <authorList>
            <person name="Lee J.J."/>
            <person name="Kang M.S."/>
            <person name="Kim G.S."/>
            <person name="Lee C.S."/>
            <person name="Lim S."/>
            <person name="Lee J."/>
            <person name="Roh S.H."/>
            <person name="Kang H."/>
            <person name="Ha J.M."/>
            <person name="Bae S."/>
            <person name="Jung H.Y."/>
            <person name="Kim M.K."/>
        </authorList>
    </citation>
    <scope>NUCLEOTIDE SEQUENCE [LARGE SCALE GENOMIC DNA]</scope>
    <source>
        <strain evidence="3 4">LCS9</strain>
    </source>
</reference>
<protein>
    <submittedName>
        <fullName evidence="3">Glycosyl transferase family 1</fullName>
    </submittedName>
</protein>
<dbReference type="Pfam" id="PF13439">
    <property type="entry name" value="Glyco_transf_4"/>
    <property type="match status" value="1"/>
</dbReference>
<dbReference type="KEGG" id="fla:SY85_23265"/>
<reference evidence="4" key="1">
    <citation type="submission" date="2015-01" db="EMBL/GenBank/DDBJ databases">
        <title>Flavisolibacter sp./LCS9/ whole genome sequencing.</title>
        <authorList>
            <person name="Kim M.K."/>
            <person name="Srinivasan S."/>
            <person name="Lee J.-J."/>
        </authorList>
    </citation>
    <scope>NUCLEOTIDE SEQUENCE [LARGE SCALE GENOMIC DNA]</scope>
    <source>
        <strain evidence="4">LCS9</strain>
    </source>
</reference>
<evidence type="ECO:0000259" key="1">
    <source>
        <dbReference type="Pfam" id="PF00534"/>
    </source>
</evidence>
<name>A0A172U0S2_9BACT</name>
<dbReference type="GO" id="GO:0016758">
    <property type="term" value="F:hexosyltransferase activity"/>
    <property type="evidence" value="ECO:0007669"/>
    <property type="project" value="TreeGrafter"/>
</dbReference>
<dbReference type="EMBL" id="CP011390">
    <property type="protein sequence ID" value="ANE52959.1"/>
    <property type="molecule type" value="Genomic_DNA"/>
</dbReference>
<dbReference type="STRING" id="1492898.SY85_23265"/>
<dbReference type="PANTHER" id="PTHR45947">
    <property type="entry name" value="SULFOQUINOVOSYL TRANSFERASE SQD2"/>
    <property type="match status" value="1"/>
</dbReference>
<evidence type="ECO:0000313" key="4">
    <source>
        <dbReference type="Proteomes" id="UP000077177"/>
    </source>
</evidence>
<dbReference type="SUPFAM" id="SSF53756">
    <property type="entry name" value="UDP-Glycosyltransferase/glycogen phosphorylase"/>
    <property type="match status" value="1"/>
</dbReference>
<evidence type="ECO:0000259" key="2">
    <source>
        <dbReference type="Pfam" id="PF13439"/>
    </source>
</evidence>
<dbReference type="InterPro" id="IPR001296">
    <property type="entry name" value="Glyco_trans_1"/>
</dbReference>
<feature type="domain" description="Glycosyltransferase subfamily 4-like N-terminal" evidence="2">
    <location>
        <begin position="32"/>
        <end position="188"/>
    </location>
</feature>
<sequence>MKTVLKQHSDNVVLKATRSVPVLHIIKSLGRGGAETLLPETLHQHNKQKYQFHYIYFLPWKYQMVGAIEKAGGTVTCLSAKNNIAILRKVFQIVRYVKKHKIQLIHCHLPWAGIVGRLVGILTGVPVIYTEHNKWERYHKLTYWLNKFSFSSQQKVIAVSGDVAKSIQSHYKGHNPQVQVVANGVDIKKFSPEVIIDRDVRKELGIPASATVIGLACVFRKQKRVPVWLEIAQKLRSQFSGTHFIIVGDGVLKDEIQTKANELNTHDYVHFVGMQTEIRPYLKAMDVFMMSSEFEGLPIALMEAMSMGCMPASTSAGGIGELINDNVNGVLVPVNEPMQLVSRLSDYLSSPGEIKAKAVAARETIVKGFSMQKMVSEIETIYDNILNQRS</sequence>
<feature type="domain" description="Glycosyl transferase family 1" evidence="1">
    <location>
        <begin position="200"/>
        <end position="353"/>
    </location>
</feature>
<dbReference type="Proteomes" id="UP000077177">
    <property type="component" value="Chromosome"/>
</dbReference>
<organism evidence="3 4">
    <name type="scientific">Flavisolibacter tropicus</name>
    <dbReference type="NCBI Taxonomy" id="1492898"/>
    <lineage>
        <taxon>Bacteria</taxon>
        <taxon>Pseudomonadati</taxon>
        <taxon>Bacteroidota</taxon>
        <taxon>Chitinophagia</taxon>
        <taxon>Chitinophagales</taxon>
        <taxon>Chitinophagaceae</taxon>
        <taxon>Flavisolibacter</taxon>
    </lineage>
</organism>
<dbReference type="InterPro" id="IPR050194">
    <property type="entry name" value="Glycosyltransferase_grp1"/>
</dbReference>
<dbReference type="Pfam" id="PF00534">
    <property type="entry name" value="Glycos_transf_1"/>
    <property type="match status" value="1"/>
</dbReference>
<dbReference type="InterPro" id="IPR028098">
    <property type="entry name" value="Glyco_trans_4-like_N"/>
</dbReference>
<evidence type="ECO:0000313" key="3">
    <source>
        <dbReference type="EMBL" id="ANE52959.1"/>
    </source>
</evidence>
<dbReference type="RefSeq" id="WP_066408343.1">
    <property type="nucleotide sequence ID" value="NZ_CP011390.1"/>
</dbReference>
<dbReference type="PATRIC" id="fig|1492898.3.peg.5052"/>
<dbReference type="Gene3D" id="3.40.50.2000">
    <property type="entry name" value="Glycogen Phosphorylase B"/>
    <property type="match status" value="2"/>
</dbReference>
<gene>
    <name evidence="3" type="ORF">SY85_23265</name>
</gene>
<proteinExistence type="predicted"/>
<keyword evidence="4" id="KW-1185">Reference proteome</keyword>
<dbReference type="OrthoDB" id="7560678at2"/>